<evidence type="ECO:0000313" key="1">
    <source>
        <dbReference type="EMBL" id="OBT96567.1"/>
    </source>
</evidence>
<reference evidence="2" key="2">
    <citation type="journal article" date="2018" name="Nat. Commun.">
        <title>Extreme sensitivity to ultraviolet light in the fungal pathogen causing white-nose syndrome of bats.</title>
        <authorList>
            <person name="Palmer J.M."/>
            <person name="Drees K.P."/>
            <person name="Foster J.T."/>
            <person name="Lindner D.L."/>
        </authorList>
    </citation>
    <scope>NUCLEOTIDE SEQUENCE [LARGE SCALE GENOMIC DNA]</scope>
    <source>
        <strain evidence="2">UAMH 10579</strain>
    </source>
</reference>
<dbReference type="EMBL" id="KV460227">
    <property type="protein sequence ID" value="OBT96567.1"/>
    <property type="molecule type" value="Genomic_DNA"/>
</dbReference>
<dbReference type="RefSeq" id="XP_018130300.1">
    <property type="nucleotide sequence ID" value="XM_018274788.1"/>
</dbReference>
<proteinExistence type="predicted"/>
<dbReference type="GeneID" id="28838709"/>
<dbReference type="OrthoDB" id="3435663at2759"/>
<protein>
    <submittedName>
        <fullName evidence="1">Uncharacterized protein</fullName>
    </submittedName>
</protein>
<organism evidence="1 2">
    <name type="scientific">Pseudogymnoascus verrucosus</name>
    <dbReference type="NCBI Taxonomy" id="342668"/>
    <lineage>
        <taxon>Eukaryota</taxon>
        <taxon>Fungi</taxon>
        <taxon>Dikarya</taxon>
        <taxon>Ascomycota</taxon>
        <taxon>Pezizomycotina</taxon>
        <taxon>Leotiomycetes</taxon>
        <taxon>Thelebolales</taxon>
        <taxon>Thelebolaceae</taxon>
        <taxon>Pseudogymnoascus</taxon>
    </lineage>
</organism>
<keyword evidence="2" id="KW-1185">Reference proteome</keyword>
<gene>
    <name evidence="1" type="ORF">VE01_05323</name>
</gene>
<dbReference type="Proteomes" id="UP000091956">
    <property type="component" value="Unassembled WGS sequence"/>
</dbReference>
<accession>A0A1B8GL56</accession>
<evidence type="ECO:0000313" key="2">
    <source>
        <dbReference type="Proteomes" id="UP000091956"/>
    </source>
</evidence>
<dbReference type="AlphaFoldDB" id="A0A1B8GL56"/>
<reference evidence="1 2" key="1">
    <citation type="submission" date="2016-03" db="EMBL/GenBank/DDBJ databases">
        <title>Comparative genomics of Pseudogymnoascus destructans, the fungus causing white-nose syndrome of bats.</title>
        <authorList>
            <person name="Palmer J.M."/>
            <person name="Drees K.P."/>
            <person name="Foster J.T."/>
            <person name="Lindner D.L."/>
        </authorList>
    </citation>
    <scope>NUCLEOTIDE SEQUENCE [LARGE SCALE GENOMIC DNA]</scope>
    <source>
        <strain evidence="1 2">UAMH 10579</strain>
    </source>
</reference>
<sequence>MSIPMQVSIPLVLPLKCQVLYDIVSNTRWNPGEKYTKNRTPTDFNFIDSQSERFGATLQFGRILRLLYEHPDWSQIHAFCSKRYSKREMFSNRSARVLKPSKEIGLPEDFIEQLKQATLKSVGHMMGPDPFNCSIGPAVSVGIGAASYMDLIYGGNRPGTHVARPPGRGIAASKQGGRGRNSEEWKALWVVIADWVYEMEAASILKFAGSNSYKRAPTAAEQREMSPWVKMPRKFLQTDAIRGADAFRDVFDQFIDTPTKFHGIEWDFMELEATKYVNAVILARFRPKPAIARMADDMLRRVSFGSHDTLSYKAVSPTQLRPCPQTCNGIDWERWILSIEGGCIVRVDTIFQALLAVMLLTYLPLHIKILDKGETYPKFPDSDWVYL</sequence>
<name>A0A1B8GL56_9PEZI</name>